<keyword evidence="2" id="KW-1185">Reference proteome</keyword>
<protein>
    <submittedName>
        <fullName evidence="1">Uncharacterized protein</fullName>
    </submittedName>
</protein>
<accession>U4KMZ4</accession>
<dbReference type="KEGG" id="abra:BN85305400"/>
<dbReference type="Pfam" id="PF13353">
    <property type="entry name" value="Fer4_12"/>
    <property type="match status" value="1"/>
</dbReference>
<proteinExistence type="predicted"/>
<organism evidence="1 2">
    <name type="scientific">Acholeplasma brassicae</name>
    <dbReference type="NCBI Taxonomy" id="61635"/>
    <lineage>
        <taxon>Bacteria</taxon>
        <taxon>Bacillati</taxon>
        <taxon>Mycoplasmatota</taxon>
        <taxon>Mollicutes</taxon>
        <taxon>Acholeplasmatales</taxon>
        <taxon>Acholeplasmataceae</taxon>
        <taxon>Acholeplasma</taxon>
    </lineage>
</organism>
<name>U4KMZ4_9MOLU</name>
<dbReference type="EMBL" id="FO681348">
    <property type="protein sequence ID" value="CCV65561.1"/>
    <property type="molecule type" value="Genomic_DNA"/>
</dbReference>
<dbReference type="Proteomes" id="UP000032737">
    <property type="component" value="Chromosome"/>
</dbReference>
<dbReference type="STRING" id="61635.BN85305400"/>
<evidence type="ECO:0000313" key="2">
    <source>
        <dbReference type="Proteomes" id="UP000032737"/>
    </source>
</evidence>
<gene>
    <name evidence="1" type="ORF">BN85305400</name>
</gene>
<sequence>MFTGYKIRQLKESLISSVDLIIDGQFIESEIDKVRNLVGSTNQTFYHVSQRYINEMDWFVKKRDFLVDINISENFLITGDFVIKK</sequence>
<dbReference type="HOGENOM" id="CLU_2534492_0_0_14"/>
<reference evidence="1 2" key="1">
    <citation type="journal article" date="2013" name="J. Mol. Microbiol. Biotechnol.">
        <title>Analysis of the Complete Genomes of Acholeplasma brassicae , A. palmae and A. laidlawii and Their Comparison to the Obligate Parasites from ' Candidatus Phytoplasma'.</title>
        <authorList>
            <person name="Kube M."/>
            <person name="Siewert C."/>
            <person name="Migdoll A.M."/>
            <person name="Duduk B."/>
            <person name="Holz S."/>
            <person name="Rabus R."/>
            <person name="Seemuller E."/>
            <person name="Mitrovic J."/>
            <person name="Muller I."/>
            <person name="Buttner C."/>
            <person name="Reinhardt R."/>
        </authorList>
    </citation>
    <scope>NUCLEOTIDE SEQUENCE [LARGE SCALE GENOMIC DNA]</scope>
    <source>
        <strain evidence="2">0502</strain>
    </source>
</reference>
<evidence type="ECO:0000313" key="1">
    <source>
        <dbReference type="EMBL" id="CCV65561.1"/>
    </source>
</evidence>
<dbReference type="AlphaFoldDB" id="U4KMZ4"/>